<dbReference type="GeneID" id="26900613"/>
<name>A0A0N0E052_LEPPY</name>
<feature type="compositionally biased region" description="Low complexity" evidence="1">
    <location>
        <begin position="33"/>
        <end position="44"/>
    </location>
</feature>
<dbReference type="RefSeq" id="XP_015664481.1">
    <property type="nucleotide sequence ID" value="XM_015796473.1"/>
</dbReference>
<sequence length="370" mass="38950">MFNVYRLKENPTWVRFGPRAAPAEESFNTTTSFFSASTRPTPSTLRGVSADNSPEMDHTNKGSKRRGYHQATAPSFSPGLTRTSSDRAEAETLVAAGVAAALRHERQQAQQREQQSGQRTTRTSVSASSSLSSIAKSANAAVGATSCASVAPTRAARSTYPSENTPARGVCTAAPSYQSSHPSSFCGNCASFPSYLRDRTNLPAECKGTEERANAIRASRASAKNAPHGCTQGSSQSSLCGPGATDQTEVPVYARPSVSTAPSSGSRATVTHLSGPAAFVDVEGPFDSLYVPLRRPAPQNCEATRQHFSIFEAEGSERVGLHTGRSDRRGVTTRVHQVDYAPLSVAQVRRGGAGGGDGLLTSNSLYGQGC</sequence>
<evidence type="ECO:0000313" key="2">
    <source>
        <dbReference type="EMBL" id="KPA86042.1"/>
    </source>
</evidence>
<evidence type="ECO:0000313" key="3">
    <source>
        <dbReference type="Proteomes" id="UP000037923"/>
    </source>
</evidence>
<organism evidence="2 3">
    <name type="scientific">Leptomonas pyrrhocoris</name>
    <name type="common">Firebug parasite</name>
    <dbReference type="NCBI Taxonomy" id="157538"/>
    <lineage>
        <taxon>Eukaryota</taxon>
        <taxon>Discoba</taxon>
        <taxon>Euglenozoa</taxon>
        <taxon>Kinetoplastea</taxon>
        <taxon>Metakinetoplastina</taxon>
        <taxon>Trypanosomatida</taxon>
        <taxon>Trypanosomatidae</taxon>
        <taxon>Leishmaniinae</taxon>
        <taxon>Leptomonas</taxon>
    </lineage>
</organism>
<protein>
    <submittedName>
        <fullName evidence="2">Uncharacterized protein</fullName>
    </submittedName>
</protein>
<feature type="region of interest" description="Disordered" evidence="1">
    <location>
        <begin position="145"/>
        <end position="167"/>
    </location>
</feature>
<accession>A0A0N0E052</accession>
<gene>
    <name evidence="2" type="ORF">ABB37_00315</name>
</gene>
<reference evidence="2 3" key="1">
    <citation type="submission" date="2015-07" db="EMBL/GenBank/DDBJ databases">
        <title>High-quality genome of monoxenous trypanosomatid Leptomonas pyrrhocoris.</title>
        <authorList>
            <person name="Flegontov P."/>
            <person name="Butenko A."/>
            <person name="Firsov S."/>
            <person name="Vlcek C."/>
            <person name="Logacheva M.D."/>
            <person name="Field M."/>
            <person name="Filatov D."/>
            <person name="Flegontova O."/>
            <person name="Gerasimov E."/>
            <person name="Jackson A.P."/>
            <person name="Kelly S."/>
            <person name="Opperdoes F."/>
            <person name="O'Reilly A."/>
            <person name="Votypka J."/>
            <person name="Yurchenko V."/>
            <person name="Lukes J."/>
        </authorList>
    </citation>
    <scope>NUCLEOTIDE SEQUENCE [LARGE SCALE GENOMIC DNA]</scope>
    <source>
        <strain evidence="2">H10</strain>
    </source>
</reference>
<proteinExistence type="predicted"/>
<feature type="region of interest" description="Disordered" evidence="1">
    <location>
        <begin position="224"/>
        <end position="244"/>
    </location>
</feature>
<dbReference type="EMBL" id="LGTL01000001">
    <property type="protein sequence ID" value="KPA86043.1"/>
    <property type="molecule type" value="Genomic_DNA"/>
</dbReference>
<dbReference type="OrthoDB" id="266207at2759"/>
<dbReference type="EMBL" id="LGTL01000001">
    <property type="protein sequence ID" value="KPA86042.1"/>
    <property type="molecule type" value="Genomic_DNA"/>
</dbReference>
<keyword evidence="3" id="KW-1185">Reference proteome</keyword>
<comment type="caution">
    <text evidence="2">The sequence shown here is derived from an EMBL/GenBank/DDBJ whole genome shotgun (WGS) entry which is preliminary data.</text>
</comment>
<feature type="compositionally biased region" description="Low complexity" evidence="1">
    <location>
        <begin position="108"/>
        <end position="129"/>
    </location>
</feature>
<evidence type="ECO:0000256" key="1">
    <source>
        <dbReference type="SAM" id="MobiDB-lite"/>
    </source>
</evidence>
<dbReference type="RefSeq" id="XP_015664482.1">
    <property type="nucleotide sequence ID" value="XM_015796474.1"/>
</dbReference>
<dbReference type="AlphaFoldDB" id="A0A0N0E052"/>
<feature type="region of interest" description="Disordered" evidence="1">
    <location>
        <begin position="103"/>
        <end position="129"/>
    </location>
</feature>
<feature type="compositionally biased region" description="Polar residues" evidence="1">
    <location>
        <begin position="72"/>
        <end position="83"/>
    </location>
</feature>
<feature type="region of interest" description="Disordered" evidence="1">
    <location>
        <begin position="33"/>
        <end position="86"/>
    </location>
</feature>
<dbReference type="OMA" id="AKDSHLM"/>
<dbReference type="Proteomes" id="UP000037923">
    <property type="component" value="Unassembled WGS sequence"/>
</dbReference>
<dbReference type="VEuPathDB" id="TriTrypDB:LpyrH10_01_3150"/>